<dbReference type="EMBL" id="QLTA01000027">
    <property type="protein sequence ID" value="RAR79142.1"/>
    <property type="molecule type" value="Genomic_DNA"/>
</dbReference>
<reference evidence="1 2" key="1">
    <citation type="submission" date="2018-06" db="EMBL/GenBank/DDBJ databases">
        <title>Genomic Encyclopedia of Archaeal and Bacterial Type Strains, Phase II (KMG-II): from individual species to whole genera.</title>
        <authorList>
            <person name="Goeker M."/>
        </authorList>
    </citation>
    <scope>NUCLEOTIDE SEQUENCE [LARGE SCALE GENOMIC DNA]</scope>
    <source>
        <strain evidence="1 2">CFPB 3232</strain>
    </source>
</reference>
<dbReference type="AlphaFoldDB" id="A0A328Z3L1"/>
<comment type="caution">
    <text evidence="1">The sequence shown here is derived from an EMBL/GenBank/DDBJ whole genome shotgun (WGS) entry which is preliminary data.</text>
</comment>
<dbReference type="Proteomes" id="UP000248856">
    <property type="component" value="Unassembled WGS sequence"/>
</dbReference>
<name>A0A328Z3L1_9BURK</name>
<dbReference type="RefSeq" id="WP_111878066.1">
    <property type="nucleotide sequence ID" value="NZ_CBCSGC010000075.1"/>
</dbReference>
<gene>
    <name evidence="1" type="ORF">AX018_102733</name>
</gene>
<organism evidence="1 2">
    <name type="scientific">Paracidovorax anthurii</name>
    <dbReference type="NCBI Taxonomy" id="78229"/>
    <lineage>
        <taxon>Bacteria</taxon>
        <taxon>Pseudomonadati</taxon>
        <taxon>Pseudomonadota</taxon>
        <taxon>Betaproteobacteria</taxon>
        <taxon>Burkholderiales</taxon>
        <taxon>Comamonadaceae</taxon>
        <taxon>Paracidovorax</taxon>
    </lineage>
</organism>
<accession>A0A328Z3L1</accession>
<protein>
    <submittedName>
        <fullName evidence="1">Uncharacterized protein</fullName>
    </submittedName>
</protein>
<sequence>MRRITLITAAKPQGGGAEVADLWQPESLWESHYRDVMDTAPAEGPLFTFWKHYYGASAEMLVEGADLLRWSEECEAVLARFSSQGPLSAFLRELGTHCLQAHRLGAGLQVIAD</sequence>
<evidence type="ECO:0000313" key="2">
    <source>
        <dbReference type="Proteomes" id="UP000248856"/>
    </source>
</evidence>
<proteinExistence type="predicted"/>
<evidence type="ECO:0000313" key="1">
    <source>
        <dbReference type="EMBL" id="RAR79142.1"/>
    </source>
</evidence>
<keyword evidence="2" id="KW-1185">Reference proteome</keyword>
<dbReference type="OrthoDB" id="8851803at2"/>